<dbReference type="OrthoDB" id="19299at2759"/>
<dbReference type="RefSeq" id="XP_004339966.1">
    <property type="nucleotide sequence ID" value="XM_004339918.1"/>
</dbReference>
<dbReference type="PANTHER" id="PTHR14614:SF109">
    <property type="entry name" value="RIBOSOMAL LYSINE N-METHYLTRANSFERASE 5"/>
    <property type="match status" value="1"/>
</dbReference>
<dbReference type="OMA" id="MLQMWKS"/>
<dbReference type="GeneID" id="14918697"/>
<protein>
    <submittedName>
        <fullName evidence="2">Uncharacterized protein</fullName>
    </submittedName>
</protein>
<evidence type="ECO:0000313" key="2">
    <source>
        <dbReference type="EMBL" id="ELR17950.1"/>
    </source>
</evidence>
<feature type="compositionally biased region" description="Acidic residues" evidence="1">
    <location>
        <begin position="243"/>
        <end position="260"/>
    </location>
</feature>
<dbReference type="PANTHER" id="PTHR14614">
    <property type="entry name" value="HEPATOCELLULAR CARCINOMA-ASSOCIATED ANTIGEN"/>
    <property type="match status" value="1"/>
</dbReference>
<gene>
    <name evidence="2" type="ORF">ACA1_208280</name>
</gene>
<dbReference type="SUPFAM" id="SSF53335">
    <property type="entry name" value="S-adenosyl-L-methionine-dependent methyltransferases"/>
    <property type="match status" value="1"/>
</dbReference>
<dbReference type="Pfam" id="PF10294">
    <property type="entry name" value="Methyltransf_16"/>
    <property type="match status" value="1"/>
</dbReference>
<dbReference type="Gene3D" id="3.40.50.150">
    <property type="entry name" value="Vaccinia Virus protein VP39"/>
    <property type="match status" value="1"/>
</dbReference>
<dbReference type="AlphaFoldDB" id="L8GY77"/>
<name>L8GY77_ACACF</name>
<keyword evidence="3" id="KW-1185">Reference proteome</keyword>
<dbReference type="Proteomes" id="UP000011083">
    <property type="component" value="Unassembled WGS sequence"/>
</dbReference>
<organism evidence="2 3">
    <name type="scientific">Acanthamoeba castellanii (strain ATCC 30010 / Neff)</name>
    <dbReference type="NCBI Taxonomy" id="1257118"/>
    <lineage>
        <taxon>Eukaryota</taxon>
        <taxon>Amoebozoa</taxon>
        <taxon>Discosea</taxon>
        <taxon>Longamoebia</taxon>
        <taxon>Centramoebida</taxon>
        <taxon>Acanthamoebidae</taxon>
        <taxon>Acanthamoeba</taxon>
    </lineage>
</organism>
<feature type="region of interest" description="Disordered" evidence="1">
    <location>
        <begin position="225"/>
        <end position="260"/>
    </location>
</feature>
<accession>L8GY77</accession>
<dbReference type="InterPro" id="IPR019410">
    <property type="entry name" value="Methyltransf_16"/>
</dbReference>
<reference evidence="2 3" key="1">
    <citation type="journal article" date="2013" name="Genome Biol.">
        <title>Genome of Acanthamoeba castellanii highlights extensive lateral gene transfer and early evolution of tyrosine kinase signaling.</title>
        <authorList>
            <person name="Clarke M."/>
            <person name="Lohan A.J."/>
            <person name="Liu B."/>
            <person name="Lagkouvardos I."/>
            <person name="Roy S."/>
            <person name="Zafar N."/>
            <person name="Bertelli C."/>
            <person name="Schilde C."/>
            <person name="Kianianmomeni A."/>
            <person name="Burglin T.R."/>
            <person name="Frech C."/>
            <person name="Turcotte B."/>
            <person name="Kopec K.O."/>
            <person name="Synnott J.M."/>
            <person name="Choo C."/>
            <person name="Paponov I."/>
            <person name="Finkler A."/>
            <person name="Soon Heng Tan C."/>
            <person name="Hutchins A.P."/>
            <person name="Weinmeier T."/>
            <person name="Rattei T."/>
            <person name="Chu J.S."/>
            <person name="Gimenez G."/>
            <person name="Irimia M."/>
            <person name="Rigden D.J."/>
            <person name="Fitzpatrick D.A."/>
            <person name="Lorenzo-Morales J."/>
            <person name="Bateman A."/>
            <person name="Chiu C.H."/>
            <person name="Tang P."/>
            <person name="Hegemann P."/>
            <person name="Fromm H."/>
            <person name="Raoult D."/>
            <person name="Greub G."/>
            <person name="Miranda-Saavedra D."/>
            <person name="Chen N."/>
            <person name="Nash P."/>
            <person name="Ginger M.L."/>
            <person name="Horn M."/>
            <person name="Schaap P."/>
            <person name="Caler L."/>
            <person name="Loftus B."/>
        </authorList>
    </citation>
    <scope>NUCLEOTIDE SEQUENCE [LARGE SCALE GENOMIC DNA]</scope>
    <source>
        <strain evidence="2 3">Neff</strain>
    </source>
</reference>
<sequence>MEQGAWRREWKTDEERYNAAFHWEIASRPITIRQSRVTSPGTVGGTLWDSSLVLAKYLERQYHPDGLAGRRIIELGSGCGLVGIAAVLMGAEVVMTDVYALDQLQQNIDDNVPAELRQRAAVAHYSWGTEPSTMGEAGQGRWDMILGSDVVYDYRFMRPLIKTLHLLAAADTQIVLAIKRHDHESRQVFARTLQEFSFVARKVREEDLDATYRDEEIMVVNISRHQAPTDDGEGGETQNSATADDDALTDGDDDDIDTLW</sequence>
<dbReference type="EMBL" id="KB007966">
    <property type="protein sequence ID" value="ELR17950.1"/>
    <property type="molecule type" value="Genomic_DNA"/>
</dbReference>
<dbReference type="KEGG" id="acan:ACA1_208280"/>
<dbReference type="InterPro" id="IPR029063">
    <property type="entry name" value="SAM-dependent_MTases_sf"/>
</dbReference>
<proteinExistence type="predicted"/>
<evidence type="ECO:0000256" key="1">
    <source>
        <dbReference type="SAM" id="MobiDB-lite"/>
    </source>
</evidence>
<dbReference type="VEuPathDB" id="AmoebaDB:ACA1_208280"/>
<evidence type="ECO:0000313" key="3">
    <source>
        <dbReference type="Proteomes" id="UP000011083"/>
    </source>
</evidence>